<dbReference type="RefSeq" id="WP_092663845.1">
    <property type="nucleotide sequence ID" value="NZ_FOCX01000033.1"/>
</dbReference>
<dbReference type="InterPro" id="IPR002376">
    <property type="entry name" value="Formyl_transf_N"/>
</dbReference>
<organism evidence="2 3">
    <name type="scientific">Halorientalis persicus</name>
    <dbReference type="NCBI Taxonomy" id="1367881"/>
    <lineage>
        <taxon>Archaea</taxon>
        <taxon>Methanobacteriati</taxon>
        <taxon>Methanobacteriota</taxon>
        <taxon>Stenosarchaea group</taxon>
        <taxon>Halobacteria</taxon>
        <taxon>Halobacteriales</taxon>
        <taxon>Haloarculaceae</taxon>
        <taxon>Halorientalis</taxon>
    </lineage>
</organism>
<sequence length="265" mass="29973">MSNCMDVCLLVDGKEVCQWQANTVEQLKECEWIDIKMVVYSKYQNTRTLFETVKRGIEIREWAVANIVSTLASDNIKGEEKVPIKTIIDADNLYKISVKPEIIDGWKQKIPTETAQKAAKHADVGVRFGFGFLVGPILSELEYGVLSYHHGDIREYRGRPMGFWEFIHGEKTAGVTVQQLTEELDAGKVAASETVDISDQYTWESIKQELYRASDDVIIDAVRAVQDGDIQEPKTLGQLYSTPKGKPVLLFILKNTKGILKEKWT</sequence>
<dbReference type="Pfam" id="PF00551">
    <property type="entry name" value="Formyl_trans_N"/>
    <property type="match status" value="1"/>
</dbReference>
<dbReference type="GO" id="GO:0004479">
    <property type="term" value="F:methionyl-tRNA formyltransferase activity"/>
    <property type="evidence" value="ECO:0007669"/>
    <property type="project" value="TreeGrafter"/>
</dbReference>
<dbReference type="Proteomes" id="UP000198775">
    <property type="component" value="Unassembled WGS sequence"/>
</dbReference>
<proteinExistence type="predicted"/>
<keyword evidence="2" id="KW-0808">Transferase</keyword>
<dbReference type="EMBL" id="FOCX01000033">
    <property type="protein sequence ID" value="SEP10580.1"/>
    <property type="molecule type" value="Genomic_DNA"/>
</dbReference>
<name>A0A1H8V534_9EURY</name>
<evidence type="ECO:0000259" key="1">
    <source>
        <dbReference type="Pfam" id="PF00551"/>
    </source>
</evidence>
<evidence type="ECO:0000313" key="2">
    <source>
        <dbReference type="EMBL" id="SEP10580.1"/>
    </source>
</evidence>
<dbReference type="PANTHER" id="PTHR11138:SF5">
    <property type="entry name" value="METHIONYL-TRNA FORMYLTRANSFERASE, MITOCHONDRIAL"/>
    <property type="match status" value="1"/>
</dbReference>
<dbReference type="AlphaFoldDB" id="A0A1H8V534"/>
<dbReference type="OrthoDB" id="168093at2157"/>
<reference evidence="3" key="1">
    <citation type="submission" date="2016-10" db="EMBL/GenBank/DDBJ databases">
        <authorList>
            <person name="Varghese N."/>
            <person name="Submissions S."/>
        </authorList>
    </citation>
    <scope>NUCLEOTIDE SEQUENCE [LARGE SCALE GENOMIC DNA]</scope>
    <source>
        <strain evidence="3">IBRC-M 10043</strain>
    </source>
</reference>
<accession>A0A1H8V534</accession>
<feature type="domain" description="Formyl transferase N-terminal" evidence="1">
    <location>
        <begin position="115"/>
        <end position="222"/>
    </location>
</feature>
<keyword evidence="3" id="KW-1185">Reference proteome</keyword>
<dbReference type="Gene3D" id="3.40.50.170">
    <property type="entry name" value="Formyl transferase, N-terminal domain"/>
    <property type="match status" value="1"/>
</dbReference>
<dbReference type="PANTHER" id="PTHR11138">
    <property type="entry name" value="METHIONYL-TRNA FORMYLTRANSFERASE"/>
    <property type="match status" value="1"/>
</dbReference>
<gene>
    <name evidence="2" type="ORF">SAMN05216388_103324</name>
</gene>
<protein>
    <submittedName>
        <fullName evidence="2">Formyl transferase</fullName>
    </submittedName>
</protein>
<dbReference type="InterPro" id="IPR036477">
    <property type="entry name" value="Formyl_transf_N_sf"/>
</dbReference>
<evidence type="ECO:0000313" key="3">
    <source>
        <dbReference type="Proteomes" id="UP000198775"/>
    </source>
</evidence>
<dbReference type="SUPFAM" id="SSF53328">
    <property type="entry name" value="Formyltransferase"/>
    <property type="match status" value="1"/>
</dbReference>